<proteinExistence type="predicted"/>
<dbReference type="EMBL" id="JACXAA010000009">
    <property type="protein sequence ID" value="MBD2755605.1"/>
    <property type="molecule type" value="Genomic_DNA"/>
</dbReference>
<dbReference type="Proteomes" id="UP000653797">
    <property type="component" value="Unassembled WGS sequence"/>
</dbReference>
<dbReference type="RefSeq" id="WP_191041236.1">
    <property type="nucleotide sequence ID" value="NZ_JACXAA010000009.1"/>
</dbReference>
<comment type="caution">
    <text evidence="1">The sequence shown here is derived from an EMBL/GenBank/DDBJ whole genome shotgun (WGS) entry which is preliminary data.</text>
</comment>
<sequence length="164" mass="18842">MTISKNSQVTVSSFNRSDLRIRQHKSRENKRTLPVIMGNVSPYIRRESSWLSSLLAIWLLVSLQGRTTVIKSVAERQTFLYSTSFFQETDEMDSLPTDSVHTHAALVYPSPGFVFTTSTGFLPFSRYALPKIWRLYTTTSVQQSHFIFEILHLIFEHQIAINAP</sequence>
<name>A0A927GFI0_9BACT</name>
<accession>A0A927GFI0</accession>
<dbReference type="AlphaFoldDB" id="A0A927GFI0"/>
<evidence type="ECO:0000313" key="1">
    <source>
        <dbReference type="EMBL" id="MBD2755605.1"/>
    </source>
</evidence>
<reference evidence="1" key="1">
    <citation type="submission" date="2020-09" db="EMBL/GenBank/DDBJ databases">
        <authorList>
            <person name="Kim M.K."/>
        </authorList>
    </citation>
    <scope>NUCLEOTIDE SEQUENCE</scope>
    <source>
        <strain evidence="1">BT704</strain>
    </source>
</reference>
<gene>
    <name evidence="1" type="ORF">IC230_22065</name>
</gene>
<protein>
    <submittedName>
        <fullName evidence="1">Uncharacterized protein</fullName>
    </submittedName>
</protein>
<evidence type="ECO:0000313" key="2">
    <source>
        <dbReference type="Proteomes" id="UP000653797"/>
    </source>
</evidence>
<keyword evidence="2" id="KW-1185">Reference proteome</keyword>
<organism evidence="1 2">
    <name type="scientific">Spirosoma validum</name>
    <dbReference type="NCBI Taxonomy" id="2771355"/>
    <lineage>
        <taxon>Bacteria</taxon>
        <taxon>Pseudomonadati</taxon>
        <taxon>Bacteroidota</taxon>
        <taxon>Cytophagia</taxon>
        <taxon>Cytophagales</taxon>
        <taxon>Cytophagaceae</taxon>
        <taxon>Spirosoma</taxon>
    </lineage>
</organism>